<keyword evidence="1" id="KW-1133">Transmembrane helix</keyword>
<gene>
    <name evidence="2" type="ORF">AArcS_1397</name>
</gene>
<reference evidence="2" key="1">
    <citation type="submission" date="2020-11" db="EMBL/GenBank/DDBJ databases">
        <title>Carbohydrate-dependent, anaerobic sulfur respiration: A novel catabolism in halophilic archaea.</title>
        <authorList>
            <person name="Sorokin D.Y."/>
            <person name="Messina E."/>
            <person name="Smedile F."/>
            <person name="La Cono V."/>
            <person name="Hallsworth J.E."/>
            <person name="Yakimov M.M."/>
        </authorList>
    </citation>
    <scope>NUCLEOTIDE SEQUENCE</scope>
    <source>
        <strain evidence="2">AArc-S</strain>
    </source>
</reference>
<feature type="transmembrane region" description="Helical" evidence="1">
    <location>
        <begin position="106"/>
        <end position="125"/>
    </location>
</feature>
<organism evidence="2 3">
    <name type="scientific">Natranaeroarchaeum sulfidigenes</name>
    <dbReference type="NCBI Taxonomy" id="2784880"/>
    <lineage>
        <taxon>Archaea</taxon>
        <taxon>Methanobacteriati</taxon>
        <taxon>Methanobacteriota</taxon>
        <taxon>Stenosarchaea group</taxon>
        <taxon>Halobacteria</taxon>
        <taxon>Halobacteriales</taxon>
        <taxon>Natronoarchaeaceae</taxon>
        <taxon>Natranaeroarchaeum</taxon>
    </lineage>
</organism>
<dbReference type="AlphaFoldDB" id="A0A897MQA7"/>
<evidence type="ECO:0000256" key="1">
    <source>
        <dbReference type="SAM" id="Phobius"/>
    </source>
</evidence>
<accession>A0A897MQA7</accession>
<evidence type="ECO:0000313" key="2">
    <source>
        <dbReference type="EMBL" id="QSG02612.1"/>
    </source>
</evidence>
<keyword evidence="3" id="KW-1185">Reference proteome</keyword>
<dbReference type="Proteomes" id="UP000663586">
    <property type="component" value="Chromosome"/>
</dbReference>
<evidence type="ECO:0000313" key="3">
    <source>
        <dbReference type="Proteomes" id="UP000663586"/>
    </source>
</evidence>
<keyword evidence="1" id="KW-0812">Transmembrane</keyword>
<name>A0A897MQA7_9EURY</name>
<dbReference type="KEGG" id="hara:AArcS_1397"/>
<keyword evidence="1" id="KW-0472">Membrane</keyword>
<sequence length="126" mass="14198">MYRISQDWVMVYRCARCGKPHPRDDPPCTDCGHDSFEEYDDTTSGTVDTGGNLVWQCQDCGREHVKHSPPCSRCGSQDLRKVEPDYTELDRTLEQRTEWGAIARPYLPLMGVIAAAGLVLIILIVL</sequence>
<dbReference type="EMBL" id="CP064786">
    <property type="protein sequence ID" value="QSG02612.1"/>
    <property type="molecule type" value="Genomic_DNA"/>
</dbReference>
<protein>
    <submittedName>
        <fullName evidence="2">Zn ribbon containing protein</fullName>
    </submittedName>
</protein>
<proteinExistence type="predicted"/>